<dbReference type="CDD" id="cd09124">
    <property type="entry name" value="PLDc_like_TrmB_middle"/>
    <property type="match status" value="1"/>
</dbReference>
<dbReference type="SUPFAM" id="SSF46785">
    <property type="entry name" value="Winged helix' DNA-binding domain"/>
    <property type="match status" value="1"/>
</dbReference>
<dbReference type="EMBL" id="CP069127">
    <property type="protein sequence ID" value="QRG68698.1"/>
    <property type="molecule type" value="Genomic_DNA"/>
</dbReference>
<dbReference type="RefSeq" id="WP_203355696.1">
    <property type="nucleotide sequence ID" value="NZ_CP069127.1"/>
</dbReference>
<proteinExistence type="predicted"/>
<dbReference type="InterPro" id="IPR051797">
    <property type="entry name" value="TrmB-like"/>
</dbReference>
<protein>
    <submittedName>
        <fullName evidence="2">TrmB family transcriptional regulator</fullName>
    </submittedName>
</protein>
<feature type="domain" description="Transcription regulator TrmB N-terminal" evidence="1">
    <location>
        <begin position="5"/>
        <end position="71"/>
    </location>
</feature>
<evidence type="ECO:0000259" key="1">
    <source>
        <dbReference type="Pfam" id="PF01978"/>
    </source>
</evidence>
<keyword evidence="3" id="KW-1185">Reference proteome</keyword>
<gene>
    <name evidence="2" type="ORF">JNE38_05980</name>
</gene>
<dbReference type="Gene3D" id="1.10.10.10">
    <property type="entry name" value="Winged helix-like DNA-binding domain superfamily/Winged helix DNA-binding domain"/>
    <property type="match status" value="1"/>
</dbReference>
<organism evidence="2 3">
    <name type="scientific">Brevibacillus choshinensis</name>
    <dbReference type="NCBI Taxonomy" id="54911"/>
    <lineage>
        <taxon>Bacteria</taxon>
        <taxon>Bacillati</taxon>
        <taxon>Bacillota</taxon>
        <taxon>Bacilli</taxon>
        <taxon>Bacillales</taxon>
        <taxon>Paenibacillaceae</taxon>
        <taxon>Brevibacillus</taxon>
    </lineage>
</organism>
<dbReference type="PANTHER" id="PTHR34293:SF1">
    <property type="entry name" value="HTH-TYPE TRANSCRIPTIONAL REGULATOR TRMBL2"/>
    <property type="match status" value="1"/>
</dbReference>
<dbReference type="PANTHER" id="PTHR34293">
    <property type="entry name" value="HTH-TYPE TRANSCRIPTIONAL REGULATOR TRMBL2"/>
    <property type="match status" value="1"/>
</dbReference>
<accession>A0ABX7FR17</accession>
<evidence type="ECO:0000313" key="2">
    <source>
        <dbReference type="EMBL" id="QRG68698.1"/>
    </source>
</evidence>
<reference evidence="2 3" key="1">
    <citation type="submission" date="2021-01" db="EMBL/GenBank/DDBJ databases">
        <title>Identification of strong promoters based on the transcriptome of Brevibacillus choshinensis.</title>
        <authorList>
            <person name="Yao D."/>
            <person name="Zhang K."/>
            <person name="Wu J."/>
        </authorList>
    </citation>
    <scope>NUCLEOTIDE SEQUENCE [LARGE SCALE GENOMIC DNA]</scope>
    <source>
        <strain evidence="2 3">HPD31-SP3</strain>
    </source>
</reference>
<dbReference type="InterPro" id="IPR036388">
    <property type="entry name" value="WH-like_DNA-bd_sf"/>
</dbReference>
<dbReference type="InterPro" id="IPR036390">
    <property type="entry name" value="WH_DNA-bd_sf"/>
</dbReference>
<sequence>MIEHLQQIGLSDLEARCYLALHEEANLSGYEVAKRVSVSRTNVYAALRSLQDKGVIRQREGDPATYDAVPVKELVRHLQSHFERTAETLVRGLSTPPRITPSFYSWRGTDQLDNALHRVIANADSMIVVDMFAEDVPLIEDALLHAEKQGVTVILICLGEYSTKLGHVFIHKRPNDLPFAEARKFSILCDYRDAVMGSFGGEVKPTALETDHPAVIETLKNAFYHDLLMQHVESDFGHLLAEKYGEHYEVLRDLYQNDKGWRLW</sequence>
<dbReference type="InterPro" id="IPR002831">
    <property type="entry name" value="Tscrpt_reg_TrmB_N"/>
</dbReference>
<dbReference type="Proteomes" id="UP000596248">
    <property type="component" value="Chromosome"/>
</dbReference>
<dbReference type="Pfam" id="PF01978">
    <property type="entry name" value="TrmB"/>
    <property type="match status" value="1"/>
</dbReference>
<evidence type="ECO:0000313" key="3">
    <source>
        <dbReference type="Proteomes" id="UP000596248"/>
    </source>
</evidence>
<name>A0ABX7FR17_BRECH</name>